<dbReference type="RefSeq" id="WP_194109910.1">
    <property type="nucleotide sequence ID" value="NZ_JADFFL010000001.1"/>
</dbReference>
<gene>
    <name evidence="1" type="ORF">IRJ16_02375</name>
</gene>
<dbReference type="Proteomes" id="UP000622475">
    <property type="component" value="Unassembled WGS sequence"/>
</dbReference>
<name>A0A929KT65_9SPHI</name>
<sequence>MHKYLAILICALGLTACQKVINVDIKANNTQLVIEGNVNNIAGQQVISITRTIDYAQTNVYPPVSGATVTVANSVATYTFRETSPGQYVNSTIRARQNQDNTLKIVLDGKTYTAQSTVPVQVALDSLGVNLVTIGTREVKTVSVYYRDAVDFVNQYRFIMYVNGTQVKQIFTADDNNSNGKTINSLLYQTDITLKTGDKIDVEMQCVDAGVYNYWYSLSRQGGNTPNSPATPSNPITNIKGGALGYFSAHTIQRKSIVIL</sequence>
<dbReference type="InterPro" id="IPR025345">
    <property type="entry name" value="DUF4249"/>
</dbReference>
<dbReference type="EMBL" id="JADFFL010000001">
    <property type="protein sequence ID" value="MBE9660717.1"/>
    <property type="molecule type" value="Genomic_DNA"/>
</dbReference>
<proteinExistence type="predicted"/>
<reference evidence="1" key="1">
    <citation type="submission" date="2020-10" db="EMBL/GenBank/DDBJ databases">
        <title>Mucilaginibacter mali sp. nov., isolated from rhizosphere soil of apple orchard.</title>
        <authorList>
            <person name="Lee J.-S."/>
            <person name="Kim H.S."/>
            <person name="Kim J.-S."/>
        </authorList>
    </citation>
    <scope>NUCLEOTIDE SEQUENCE</scope>
    <source>
        <strain evidence="1">KCTC 22746</strain>
    </source>
</reference>
<dbReference type="Pfam" id="PF14054">
    <property type="entry name" value="DUF4249"/>
    <property type="match status" value="1"/>
</dbReference>
<evidence type="ECO:0000313" key="1">
    <source>
        <dbReference type="EMBL" id="MBE9660717.1"/>
    </source>
</evidence>
<comment type="caution">
    <text evidence="1">The sequence shown here is derived from an EMBL/GenBank/DDBJ whole genome shotgun (WGS) entry which is preliminary data.</text>
</comment>
<organism evidence="1 2">
    <name type="scientific">Mucilaginibacter myungsuensis</name>
    <dbReference type="NCBI Taxonomy" id="649104"/>
    <lineage>
        <taxon>Bacteria</taxon>
        <taxon>Pseudomonadati</taxon>
        <taxon>Bacteroidota</taxon>
        <taxon>Sphingobacteriia</taxon>
        <taxon>Sphingobacteriales</taxon>
        <taxon>Sphingobacteriaceae</taxon>
        <taxon>Mucilaginibacter</taxon>
    </lineage>
</organism>
<accession>A0A929KT65</accession>
<dbReference type="AlphaFoldDB" id="A0A929KT65"/>
<protein>
    <submittedName>
        <fullName evidence="1">DUF4249 domain-containing protein</fullName>
    </submittedName>
</protein>
<dbReference type="PROSITE" id="PS51257">
    <property type="entry name" value="PROKAR_LIPOPROTEIN"/>
    <property type="match status" value="1"/>
</dbReference>
<keyword evidence="2" id="KW-1185">Reference proteome</keyword>
<evidence type="ECO:0000313" key="2">
    <source>
        <dbReference type="Proteomes" id="UP000622475"/>
    </source>
</evidence>